<gene>
    <name evidence="2" type="ORF">TW77_07975</name>
</gene>
<evidence type="ECO:0000313" key="3">
    <source>
        <dbReference type="Proteomes" id="UP000033452"/>
    </source>
</evidence>
<keyword evidence="3" id="KW-1185">Reference proteome</keyword>
<keyword evidence="1" id="KW-0732">Signal</keyword>
<evidence type="ECO:0000256" key="1">
    <source>
        <dbReference type="SAM" id="SignalP"/>
    </source>
</evidence>
<dbReference type="OrthoDB" id="6310584at2"/>
<dbReference type="InterPro" id="IPR052022">
    <property type="entry name" value="26kDa_periplasmic_antigen"/>
</dbReference>
<accession>A0A0F4QR57</accession>
<proteinExistence type="predicted"/>
<dbReference type="GO" id="GO:0006974">
    <property type="term" value="P:DNA damage response"/>
    <property type="evidence" value="ECO:0007669"/>
    <property type="project" value="TreeGrafter"/>
</dbReference>
<dbReference type="Gene3D" id="3.30.70.2970">
    <property type="entry name" value="Protein of unknown function (DUF541), domain 2"/>
    <property type="match status" value="1"/>
</dbReference>
<protein>
    <recommendedName>
        <fullName evidence="4">SIMPL domain-containing protein</fullName>
    </recommendedName>
</protein>
<dbReference type="Pfam" id="PF04402">
    <property type="entry name" value="SIMPL"/>
    <property type="match status" value="1"/>
</dbReference>
<organism evidence="2 3">
    <name type="scientific">Pseudoalteromonas rubra</name>
    <dbReference type="NCBI Taxonomy" id="43658"/>
    <lineage>
        <taxon>Bacteria</taxon>
        <taxon>Pseudomonadati</taxon>
        <taxon>Pseudomonadota</taxon>
        <taxon>Gammaproteobacteria</taxon>
        <taxon>Alteromonadales</taxon>
        <taxon>Pseudoalteromonadaceae</taxon>
        <taxon>Pseudoalteromonas</taxon>
    </lineage>
</organism>
<dbReference type="PANTHER" id="PTHR34387">
    <property type="entry name" value="SLR1258 PROTEIN"/>
    <property type="match status" value="1"/>
</dbReference>
<reference evidence="2 3" key="1">
    <citation type="journal article" date="2015" name="BMC Genomics">
        <title>Genome mining reveals unlocked bioactive potential of marine Gram-negative bacteria.</title>
        <authorList>
            <person name="Machado H."/>
            <person name="Sonnenschein E.C."/>
            <person name="Melchiorsen J."/>
            <person name="Gram L."/>
        </authorList>
    </citation>
    <scope>NUCLEOTIDE SEQUENCE [LARGE SCALE GENOMIC DNA]</scope>
    <source>
        <strain evidence="2 3">S2471</strain>
    </source>
</reference>
<evidence type="ECO:0000313" key="2">
    <source>
        <dbReference type="EMBL" id="KJZ10158.1"/>
    </source>
</evidence>
<comment type="caution">
    <text evidence="2">The sequence shown here is derived from an EMBL/GenBank/DDBJ whole genome shotgun (WGS) entry which is preliminary data.</text>
</comment>
<dbReference type="RefSeq" id="WP_046004433.1">
    <property type="nucleotide sequence ID" value="NZ_JXYA01000016.1"/>
</dbReference>
<dbReference type="AlphaFoldDB" id="A0A0F4QR57"/>
<dbReference type="PANTHER" id="PTHR34387:SF1">
    <property type="entry name" value="PERIPLASMIC IMMUNOGENIC PROTEIN"/>
    <property type="match status" value="1"/>
</dbReference>
<dbReference type="EMBL" id="JXYA01000016">
    <property type="protein sequence ID" value="KJZ10158.1"/>
    <property type="molecule type" value="Genomic_DNA"/>
</dbReference>
<dbReference type="Gene3D" id="3.30.110.170">
    <property type="entry name" value="Protein of unknown function (DUF541), domain 1"/>
    <property type="match status" value="1"/>
</dbReference>
<dbReference type="InterPro" id="IPR007497">
    <property type="entry name" value="SIMPL/DUF541"/>
</dbReference>
<name>A0A0F4QR57_9GAMM</name>
<feature type="signal peptide" evidence="1">
    <location>
        <begin position="1"/>
        <end position="18"/>
    </location>
</feature>
<evidence type="ECO:0008006" key="4">
    <source>
        <dbReference type="Google" id="ProtNLM"/>
    </source>
</evidence>
<sequence>MRSLLAAAIFAISTCAQAGSLPEGPHLYVKGMSSMEVQPDAAIIRVAITEKHKSLPDAKSNVDQIMAKAIQIAKNFNIKSNDIHAEQLNVHRQTRYNRTTNEEEFDGFRVSRSLTVKLKDLSEYPNLLQSFVDSGINQFNNTEFVVEDKAEYMKKLKKSAIEEAKAAARELADDFDVDLGRLYSVSFSPMNVPVQPYARGKMMAAEAMDVSQAYNTGDTTLTAEVYAVYFIE</sequence>
<dbReference type="PATRIC" id="fig|43658.5.peg.1675"/>
<feature type="chain" id="PRO_5002475866" description="SIMPL domain-containing protein" evidence="1">
    <location>
        <begin position="19"/>
        <end position="232"/>
    </location>
</feature>
<dbReference type="Proteomes" id="UP000033452">
    <property type="component" value="Unassembled WGS sequence"/>
</dbReference>